<dbReference type="Gene3D" id="3.40.50.300">
    <property type="entry name" value="P-loop containing nucleotide triphosphate hydrolases"/>
    <property type="match status" value="1"/>
</dbReference>
<dbReference type="EMBL" id="QYUK01000011">
    <property type="protein sequence ID" value="RJF89884.1"/>
    <property type="molecule type" value="Genomic_DNA"/>
</dbReference>
<reference evidence="6 7" key="1">
    <citation type="submission" date="2018-09" db="EMBL/GenBank/DDBJ databases">
        <authorList>
            <person name="Zhu H."/>
        </authorList>
    </citation>
    <scope>NUCLEOTIDE SEQUENCE [LARGE SCALE GENOMIC DNA]</scope>
    <source>
        <strain evidence="6 7">K1W22B-8</strain>
    </source>
</reference>
<keyword evidence="7" id="KW-1185">Reference proteome</keyword>
<keyword evidence="2" id="KW-0813">Transport</keyword>
<keyword evidence="4 6" id="KW-0067">ATP-binding</keyword>
<feature type="domain" description="ABC transporter" evidence="5">
    <location>
        <begin position="17"/>
        <end position="239"/>
    </location>
</feature>
<name>A0A418WIN2_9PROT</name>
<organism evidence="6 7">
    <name type="scientific">Oleomonas cavernae</name>
    <dbReference type="NCBI Taxonomy" id="2320859"/>
    <lineage>
        <taxon>Bacteria</taxon>
        <taxon>Pseudomonadati</taxon>
        <taxon>Pseudomonadota</taxon>
        <taxon>Alphaproteobacteria</taxon>
        <taxon>Acetobacterales</taxon>
        <taxon>Acetobacteraceae</taxon>
        <taxon>Oleomonas</taxon>
    </lineage>
</organism>
<dbReference type="PANTHER" id="PTHR42788">
    <property type="entry name" value="TAURINE IMPORT ATP-BINDING PROTEIN-RELATED"/>
    <property type="match status" value="1"/>
</dbReference>
<dbReference type="GO" id="GO:0005524">
    <property type="term" value="F:ATP binding"/>
    <property type="evidence" value="ECO:0007669"/>
    <property type="project" value="UniProtKB-KW"/>
</dbReference>
<evidence type="ECO:0000256" key="3">
    <source>
        <dbReference type="ARBA" id="ARBA00022741"/>
    </source>
</evidence>
<dbReference type="SUPFAM" id="SSF52540">
    <property type="entry name" value="P-loop containing nucleoside triphosphate hydrolases"/>
    <property type="match status" value="1"/>
</dbReference>
<dbReference type="RefSeq" id="WP_119777363.1">
    <property type="nucleotide sequence ID" value="NZ_QYUK01000011.1"/>
</dbReference>
<evidence type="ECO:0000256" key="4">
    <source>
        <dbReference type="ARBA" id="ARBA00022840"/>
    </source>
</evidence>
<dbReference type="GO" id="GO:0016887">
    <property type="term" value="F:ATP hydrolysis activity"/>
    <property type="evidence" value="ECO:0007669"/>
    <property type="project" value="InterPro"/>
</dbReference>
<keyword evidence="3" id="KW-0547">Nucleotide-binding</keyword>
<dbReference type="SMART" id="SM00382">
    <property type="entry name" value="AAA"/>
    <property type="match status" value="1"/>
</dbReference>
<evidence type="ECO:0000313" key="7">
    <source>
        <dbReference type="Proteomes" id="UP000284605"/>
    </source>
</evidence>
<dbReference type="InterPro" id="IPR027417">
    <property type="entry name" value="P-loop_NTPase"/>
</dbReference>
<evidence type="ECO:0000259" key="5">
    <source>
        <dbReference type="PROSITE" id="PS50893"/>
    </source>
</evidence>
<dbReference type="PANTHER" id="PTHR42788:SF19">
    <property type="entry name" value="ALIPHATIC SULFONATES IMPORT ATP-BINDING PROTEIN SSUB 2"/>
    <property type="match status" value="1"/>
</dbReference>
<dbReference type="InterPro" id="IPR017871">
    <property type="entry name" value="ABC_transporter-like_CS"/>
</dbReference>
<dbReference type="PROSITE" id="PS00211">
    <property type="entry name" value="ABC_TRANSPORTER_1"/>
    <property type="match status" value="1"/>
</dbReference>
<dbReference type="AlphaFoldDB" id="A0A418WIN2"/>
<comment type="similarity">
    <text evidence="1">Belongs to the ABC transporter superfamily.</text>
</comment>
<proteinExistence type="inferred from homology"/>
<protein>
    <submittedName>
        <fullName evidence="6">ABC transporter ATP-binding protein</fullName>
    </submittedName>
</protein>
<evidence type="ECO:0000256" key="1">
    <source>
        <dbReference type="ARBA" id="ARBA00005417"/>
    </source>
</evidence>
<dbReference type="Proteomes" id="UP000284605">
    <property type="component" value="Unassembled WGS sequence"/>
</dbReference>
<dbReference type="PROSITE" id="PS50893">
    <property type="entry name" value="ABC_TRANSPORTER_2"/>
    <property type="match status" value="1"/>
</dbReference>
<comment type="caution">
    <text evidence="6">The sequence shown here is derived from an EMBL/GenBank/DDBJ whole genome shotgun (WGS) entry which is preliminary data.</text>
</comment>
<evidence type="ECO:0000313" key="6">
    <source>
        <dbReference type="EMBL" id="RJF89884.1"/>
    </source>
</evidence>
<evidence type="ECO:0000256" key="2">
    <source>
        <dbReference type="ARBA" id="ARBA00022448"/>
    </source>
</evidence>
<accession>A0A418WIN2</accession>
<dbReference type="InterPro" id="IPR003593">
    <property type="entry name" value="AAA+_ATPase"/>
</dbReference>
<sequence>MIDTVSSTARAFTAPALAIESAALRFGDRVYFAGLDLAVEAGHTACLLGPSGVGKSSLLRLLAGLAPAGATGTVKASDGLPLPGRVALMDQRDHLLPWASLLDNVTLGARLRGEAVDPARARHLLDLVELDAAAALPPRALSGGQRQRVALARTLYENRPVVLMDEPFSALDAVTRHRLQTTTARLLAGRTVLLVTHDPGEALRLGDAVHVLRGEPAQLTTLALPPQPVPRSLGDAAVAAAQAALLALLGAMA</sequence>
<dbReference type="Pfam" id="PF00005">
    <property type="entry name" value="ABC_tran"/>
    <property type="match status" value="1"/>
</dbReference>
<dbReference type="InterPro" id="IPR050166">
    <property type="entry name" value="ABC_transporter_ATP-bind"/>
</dbReference>
<dbReference type="InterPro" id="IPR003439">
    <property type="entry name" value="ABC_transporter-like_ATP-bd"/>
</dbReference>
<dbReference type="OrthoDB" id="8016555at2"/>
<gene>
    <name evidence="6" type="ORF">D3874_06535</name>
</gene>